<dbReference type="OrthoDB" id="7864511at2"/>
<name>A0A1H2TR49_9RHOB</name>
<dbReference type="RefSeq" id="WP_092680039.1">
    <property type="nucleotide sequence ID" value="NZ_FNMZ01000001.1"/>
</dbReference>
<sequence>MFGLDNILEVIESDPLTRWLLAAMALRAAWSVVCWRKCRLSGAAADDALEVIEARRQALWRHNMRFLLIMLAGISLAVVGLFGLARGGADHPVALVMLVGGMYLFMTEPVRLQIQDAEDRVAASALRGDVEAHRFSQSMLRGSHLHLVMIEVGVVVALGLVILALNGRMIMPIMMSY</sequence>
<accession>A0A1H2TR49</accession>
<evidence type="ECO:0000313" key="3">
    <source>
        <dbReference type="Proteomes" id="UP000199118"/>
    </source>
</evidence>
<feature type="transmembrane region" description="Helical" evidence="1">
    <location>
        <begin position="144"/>
        <end position="165"/>
    </location>
</feature>
<dbReference type="Proteomes" id="UP000199118">
    <property type="component" value="Unassembled WGS sequence"/>
</dbReference>
<organism evidence="2 3">
    <name type="scientific">Albimonas donghaensis</name>
    <dbReference type="NCBI Taxonomy" id="356660"/>
    <lineage>
        <taxon>Bacteria</taxon>
        <taxon>Pseudomonadati</taxon>
        <taxon>Pseudomonadota</taxon>
        <taxon>Alphaproteobacteria</taxon>
        <taxon>Rhodobacterales</taxon>
        <taxon>Paracoccaceae</taxon>
        <taxon>Albimonas</taxon>
    </lineage>
</organism>
<protein>
    <submittedName>
        <fullName evidence="2">Uncharacterized protein</fullName>
    </submittedName>
</protein>
<evidence type="ECO:0000313" key="2">
    <source>
        <dbReference type="EMBL" id="SDW45764.1"/>
    </source>
</evidence>
<evidence type="ECO:0000256" key="1">
    <source>
        <dbReference type="SAM" id="Phobius"/>
    </source>
</evidence>
<gene>
    <name evidence="2" type="ORF">SAMN05444336_1011067</name>
</gene>
<keyword evidence="3" id="KW-1185">Reference proteome</keyword>
<dbReference type="EMBL" id="FNMZ01000001">
    <property type="protein sequence ID" value="SDW45764.1"/>
    <property type="molecule type" value="Genomic_DNA"/>
</dbReference>
<keyword evidence="1" id="KW-0472">Membrane</keyword>
<proteinExistence type="predicted"/>
<dbReference type="STRING" id="356660.SAMN05444336_1011067"/>
<dbReference type="AlphaFoldDB" id="A0A1H2TR49"/>
<keyword evidence="1" id="KW-1133">Transmembrane helix</keyword>
<reference evidence="2 3" key="1">
    <citation type="submission" date="2016-10" db="EMBL/GenBank/DDBJ databases">
        <authorList>
            <person name="de Groot N.N."/>
        </authorList>
    </citation>
    <scope>NUCLEOTIDE SEQUENCE [LARGE SCALE GENOMIC DNA]</scope>
    <source>
        <strain evidence="2 3">DSM 17890</strain>
    </source>
</reference>
<feature type="transmembrane region" description="Helical" evidence="1">
    <location>
        <begin position="66"/>
        <end position="85"/>
    </location>
</feature>
<feature type="transmembrane region" description="Helical" evidence="1">
    <location>
        <begin position="16"/>
        <end position="35"/>
    </location>
</feature>
<keyword evidence="1" id="KW-0812">Transmembrane</keyword>